<gene>
    <name evidence="2" type="ORF">MA20_03120</name>
</gene>
<dbReference type="NCBIfam" id="NF004513">
    <property type="entry name" value="PRK05854.1"/>
    <property type="match status" value="1"/>
</dbReference>
<dbReference type="PRINTS" id="PR00081">
    <property type="entry name" value="GDHRDH"/>
</dbReference>
<protein>
    <submittedName>
        <fullName evidence="2">Short-chain dehydrogenase</fullName>
    </submittedName>
</protein>
<organism evidence="2 3">
    <name type="scientific">Bradyrhizobium japonicum</name>
    <dbReference type="NCBI Taxonomy" id="375"/>
    <lineage>
        <taxon>Bacteria</taxon>
        <taxon>Pseudomonadati</taxon>
        <taxon>Pseudomonadota</taxon>
        <taxon>Alphaproteobacteria</taxon>
        <taxon>Hyphomicrobiales</taxon>
        <taxon>Nitrobacteraceae</taxon>
        <taxon>Bradyrhizobium</taxon>
    </lineage>
</organism>
<dbReference type="RefSeq" id="WP_041953450.1">
    <property type="nucleotide sequence ID" value="NZ_JANUDG010000001.1"/>
</dbReference>
<proteinExistence type="predicted"/>
<dbReference type="GO" id="GO:0016491">
    <property type="term" value="F:oxidoreductase activity"/>
    <property type="evidence" value="ECO:0007669"/>
    <property type="project" value="UniProtKB-KW"/>
</dbReference>
<keyword evidence="1" id="KW-0560">Oxidoreductase</keyword>
<dbReference type="Pfam" id="PF00106">
    <property type="entry name" value="adh_short"/>
    <property type="match status" value="1"/>
</dbReference>
<name>A0A0A3Y8J2_BRAJP</name>
<comment type="caution">
    <text evidence="2">The sequence shown here is derived from an EMBL/GenBank/DDBJ whole genome shotgun (WGS) entry which is preliminary data.</text>
</comment>
<dbReference type="Gene3D" id="3.40.50.720">
    <property type="entry name" value="NAD(P)-binding Rossmann-like Domain"/>
    <property type="match status" value="1"/>
</dbReference>
<dbReference type="InterPro" id="IPR002347">
    <property type="entry name" value="SDR_fam"/>
</dbReference>
<dbReference type="Proteomes" id="UP000030377">
    <property type="component" value="Unassembled WGS sequence"/>
</dbReference>
<sequence>MPDWTIKDIPPQLGRSAVVTGTGGIGFEDALALARARCAIIIAGRSPEKGELAVARIRAAFPDAKIRFEQLDLASLRSIKEFGSRMRAQRTSLDILINNAAVMTPPTRKVTSDGFELQLGTNYLGHFALTAELLPLLRNAEQSRVISISSIAARSGMINFEDLQAQRDYRPMQAYSQSKLACLMFAIELQKRSQTAGWKIESIAAHPGISRTELIPNGAGPRSLAGFTRSFLWFLFQPAAQGALPTLFAATSSLAKAGGYYGPKRLSETRGAPALARVPPRANDAAVSARLWEVSEKLTGACFK</sequence>
<reference evidence="2 3" key="1">
    <citation type="submission" date="2014-09" db="EMBL/GenBank/DDBJ databases">
        <title>Draft genome of Bradyrhizobium japonicum Is-34.</title>
        <authorList>
            <person name="Tsurumaru H."/>
            <person name="Yamakawa T."/>
            <person name="Hashimoto S."/>
            <person name="Okizaki K."/>
            <person name="Kanesaki Y."/>
            <person name="Yoshikawa H."/>
            <person name="Yajima S."/>
        </authorList>
    </citation>
    <scope>NUCLEOTIDE SEQUENCE [LARGE SCALE GENOMIC DNA]</scope>
    <source>
        <strain evidence="2 3">Is-34</strain>
    </source>
</reference>
<accession>A0A0A3Y8J2</accession>
<dbReference type="NCBIfam" id="NF004846">
    <property type="entry name" value="PRK06197.1"/>
    <property type="match status" value="1"/>
</dbReference>
<dbReference type="EMBL" id="JRPN01000001">
    <property type="protein sequence ID" value="KGT81726.1"/>
    <property type="molecule type" value="Genomic_DNA"/>
</dbReference>
<dbReference type="AlphaFoldDB" id="A0A0A3Y8J2"/>
<evidence type="ECO:0000256" key="1">
    <source>
        <dbReference type="ARBA" id="ARBA00023002"/>
    </source>
</evidence>
<evidence type="ECO:0000313" key="3">
    <source>
        <dbReference type="Proteomes" id="UP000030377"/>
    </source>
</evidence>
<dbReference type="PANTHER" id="PTHR43157:SF31">
    <property type="entry name" value="PHOSPHATIDYLINOSITOL-GLYCAN BIOSYNTHESIS CLASS F PROTEIN"/>
    <property type="match status" value="1"/>
</dbReference>
<evidence type="ECO:0000313" key="2">
    <source>
        <dbReference type="EMBL" id="KGT81726.1"/>
    </source>
</evidence>
<dbReference type="SUPFAM" id="SSF51735">
    <property type="entry name" value="NAD(P)-binding Rossmann-fold domains"/>
    <property type="match status" value="1"/>
</dbReference>
<dbReference type="CDD" id="cd05327">
    <property type="entry name" value="retinol-DH_like_SDR_c_like"/>
    <property type="match status" value="1"/>
</dbReference>
<dbReference type="InterPro" id="IPR036291">
    <property type="entry name" value="NAD(P)-bd_dom_sf"/>
</dbReference>
<dbReference type="PANTHER" id="PTHR43157">
    <property type="entry name" value="PHOSPHATIDYLINOSITOL-GLYCAN BIOSYNTHESIS CLASS F PROTEIN-RELATED"/>
    <property type="match status" value="1"/>
</dbReference>